<dbReference type="GO" id="GO:0019441">
    <property type="term" value="P:L-tryptophan catabolic process to kynurenine"/>
    <property type="evidence" value="ECO:0007669"/>
    <property type="project" value="InterPro"/>
</dbReference>
<proteinExistence type="predicted"/>
<dbReference type="InterPro" id="IPR004981">
    <property type="entry name" value="Trp_2_3_dOase"/>
</dbReference>
<evidence type="ECO:0000313" key="1">
    <source>
        <dbReference type="EMBL" id="MBL6444805.1"/>
    </source>
</evidence>
<gene>
    <name evidence="1" type="ORF">JMN32_00690</name>
</gene>
<comment type="caution">
    <text evidence="1">The sequence shown here is derived from an EMBL/GenBank/DDBJ whole genome shotgun (WGS) entry which is preliminary data.</text>
</comment>
<name>A0A937FSU3_9BACT</name>
<dbReference type="Proteomes" id="UP000614216">
    <property type="component" value="Unassembled WGS sequence"/>
</dbReference>
<dbReference type="SUPFAM" id="SSF140959">
    <property type="entry name" value="Indolic compounds 2,3-dioxygenase-like"/>
    <property type="match status" value="1"/>
</dbReference>
<keyword evidence="2" id="KW-1185">Reference proteome</keyword>
<dbReference type="GO" id="GO:0019442">
    <property type="term" value="P:L-tryptophan catabolic process to acetyl-CoA"/>
    <property type="evidence" value="ECO:0007669"/>
    <property type="project" value="TreeGrafter"/>
</dbReference>
<evidence type="ECO:0000313" key="2">
    <source>
        <dbReference type="Proteomes" id="UP000614216"/>
    </source>
</evidence>
<protein>
    <submittedName>
        <fullName evidence="1">Tryptophan 2,3-dioxygenase</fullName>
    </submittedName>
</protein>
<dbReference type="Gene3D" id="1.20.58.480">
    <property type="match status" value="1"/>
</dbReference>
<dbReference type="GO" id="GO:0020037">
    <property type="term" value="F:heme binding"/>
    <property type="evidence" value="ECO:0007669"/>
    <property type="project" value="InterPro"/>
</dbReference>
<dbReference type="AlphaFoldDB" id="A0A937FSU3"/>
<dbReference type="GO" id="GO:0004833">
    <property type="term" value="F:L-tryptophan 2,3-dioxygenase activity"/>
    <property type="evidence" value="ECO:0007669"/>
    <property type="project" value="InterPro"/>
</dbReference>
<dbReference type="PANTHER" id="PTHR10138">
    <property type="entry name" value="TRYPTOPHAN 2,3-DIOXYGENASE"/>
    <property type="match status" value="1"/>
</dbReference>
<dbReference type="EMBL" id="JAEUGD010000001">
    <property type="protein sequence ID" value="MBL6444805.1"/>
    <property type="molecule type" value="Genomic_DNA"/>
</dbReference>
<sequence>MKKSEIDPKILEQIKKLEEKYEVMGQDLSSYLDGLLYSDYLTYWDYIHLDTLLSLQNPKTGLKDEMIFIAYHQHTEIFFKLILWEIDQIATEVNITEDYFLTKLERINRYFGILEDSFSVMIDGMDREQFLKFRMSLLPASGFQSAQYRKIEICSTHLYNLVEFESREKLSKDDDAERLVDKIYWKRGATELASGKKTLTLKQFEEKYLEEFIKLAQEYKPKNILEVFRSNFINSERKDEIVQAMRKYDLAANVLWPLSHYKSAVRYLHKDPDDIAATGGTNWQKFLPPRFQKIVFFPELWSEKEIEEWGKIWVMKEVFDK</sequence>
<dbReference type="PANTHER" id="PTHR10138:SF0">
    <property type="entry name" value="TRYPTOPHAN 2,3-DIOXYGENASE"/>
    <property type="match status" value="1"/>
</dbReference>
<dbReference type="InterPro" id="IPR037217">
    <property type="entry name" value="Trp/Indoleamine_2_3_dOase-like"/>
</dbReference>
<dbReference type="RefSeq" id="WP_202854345.1">
    <property type="nucleotide sequence ID" value="NZ_JAEUGD010000001.1"/>
</dbReference>
<organism evidence="1 2">
    <name type="scientific">Fulvivirga marina</name>
    <dbReference type="NCBI Taxonomy" id="2494733"/>
    <lineage>
        <taxon>Bacteria</taxon>
        <taxon>Pseudomonadati</taxon>
        <taxon>Bacteroidota</taxon>
        <taxon>Cytophagia</taxon>
        <taxon>Cytophagales</taxon>
        <taxon>Fulvivirgaceae</taxon>
        <taxon>Fulvivirga</taxon>
    </lineage>
</organism>
<reference evidence="1" key="1">
    <citation type="submission" date="2021-01" db="EMBL/GenBank/DDBJ databases">
        <title>Fulvivirga kasyanovii gen. nov., sp nov., a novel member of the phylum Bacteroidetes isolated from seawater in a mussel farm.</title>
        <authorList>
            <person name="Zhao L.-H."/>
            <person name="Wang Z.-J."/>
        </authorList>
    </citation>
    <scope>NUCLEOTIDE SEQUENCE</scope>
    <source>
        <strain evidence="1">29W222</strain>
    </source>
</reference>
<dbReference type="Pfam" id="PF03301">
    <property type="entry name" value="Trp_dioxygenase"/>
    <property type="match status" value="1"/>
</dbReference>
<accession>A0A937FSU3</accession>
<dbReference type="GO" id="GO:0046872">
    <property type="term" value="F:metal ion binding"/>
    <property type="evidence" value="ECO:0007669"/>
    <property type="project" value="InterPro"/>
</dbReference>